<evidence type="ECO:0000313" key="2">
    <source>
        <dbReference type="EMBL" id="KAH7976018.1"/>
    </source>
</evidence>
<reference evidence="2" key="2">
    <citation type="submission" date="2021-09" db="EMBL/GenBank/DDBJ databases">
        <authorList>
            <person name="Jia N."/>
            <person name="Wang J."/>
            <person name="Shi W."/>
            <person name="Du L."/>
            <person name="Sun Y."/>
            <person name="Zhan W."/>
            <person name="Jiang J."/>
            <person name="Wang Q."/>
            <person name="Zhang B."/>
            <person name="Ji P."/>
            <person name="Sakyi L.B."/>
            <person name="Cui X."/>
            <person name="Yuan T."/>
            <person name="Jiang B."/>
            <person name="Yang W."/>
            <person name="Lam T.T.-Y."/>
            <person name="Chang Q."/>
            <person name="Ding S."/>
            <person name="Wang X."/>
            <person name="Zhu J."/>
            <person name="Ruan X."/>
            <person name="Zhao L."/>
            <person name="Wei J."/>
            <person name="Que T."/>
            <person name="Du C."/>
            <person name="Cheng J."/>
            <person name="Dai P."/>
            <person name="Han X."/>
            <person name="Huang E."/>
            <person name="Gao Y."/>
            <person name="Liu J."/>
            <person name="Shao H."/>
            <person name="Ye R."/>
            <person name="Li L."/>
            <person name="Wei W."/>
            <person name="Wang X."/>
            <person name="Wang C."/>
            <person name="Huo Q."/>
            <person name="Li W."/>
            <person name="Guo W."/>
            <person name="Chen H."/>
            <person name="Chen S."/>
            <person name="Zhou L."/>
            <person name="Zhou L."/>
            <person name="Ni X."/>
            <person name="Tian J."/>
            <person name="Zhou Y."/>
            <person name="Sheng Y."/>
            <person name="Liu T."/>
            <person name="Pan Y."/>
            <person name="Xia L."/>
            <person name="Li J."/>
            <person name="Zhao F."/>
            <person name="Cao W."/>
        </authorList>
    </citation>
    <scope>NUCLEOTIDE SEQUENCE</scope>
    <source>
        <strain evidence="2">Rsan-2018</strain>
        <tissue evidence="2">Larvae</tissue>
    </source>
</reference>
<comment type="caution">
    <text evidence="2">The sequence shown here is derived from an EMBL/GenBank/DDBJ whole genome shotgun (WGS) entry which is preliminary data.</text>
</comment>
<gene>
    <name evidence="2" type="ORF">HPB52_008222</name>
</gene>
<accession>A0A9D4T767</accession>
<protein>
    <submittedName>
        <fullName evidence="2">Uncharacterized protein</fullName>
    </submittedName>
</protein>
<dbReference type="AlphaFoldDB" id="A0A9D4T767"/>
<sequence length="107" mass="12276">MPPCTCLLVREKKEKGTSHFGRSDGARSWRREDALAWSDVNIREANICRRDLVERQRPRDLASTRLRPRRPENAEEPATSRLALLVQDPQRSHDRQVKALSASAAFL</sequence>
<proteinExistence type="predicted"/>
<evidence type="ECO:0000313" key="3">
    <source>
        <dbReference type="Proteomes" id="UP000821837"/>
    </source>
</evidence>
<dbReference type="EMBL" id="JABSTV010001246">
    <property type="protein sequence ID" value="KAH7976018.1"/>
    <property type="molecule type" value="Genomic_DNA"/>
</dbReference>
<name>A0A9D4T767_RHISA</name>
<dbReference type="Proteomes" id="UP000821837">
    <property type="component" value="Chromosome 10"/>
</dbReference>
<organism evidence="2 3">
    <name type="scientific">Rhipicephalus sanguineus</name>
    <name type="common">Brown dog tick</name>
    <name type="synonym">Ixodes sanguineus</name>
    <dbReference type="NCBI Taxonomy" id="34632"/>
    <lineage>
        <taxon>Eukaryota</taxon>
        <taxon>Metazoa</taxon>
        <taxon>Ecdysozoa</taxon>
        <taxon>Arthropoda</taxon>
        <taxon>Chelicerata</taxon>
        <taxon>Arachnida</taxon>
        <taxon>Acari</taxon>
        <taxon>Parasitiformes</taxon>
        <taxon>Ixodida</taxon>
        <taxon>Ixodoidea</taxon>
        <taxon>Ixodidae</taxon>
        <taxon>Rhipicephalinae</taxon>
        <taxon>Rhipicephalus</taxon>
        <taxon>Rhipicephalus</taxon>
    </lineage>
</organism>
<evidence type="ECO:0000256" key="1">
    <source>
        <dbReference type="SAM" id="MobiDB-lite"/>
    </source>
</evidence>
<feature type="region of interest" description="Disordered" evidence="1">
    <location>
        <begin position="58"/>
        <end position="91"/>
    </location>
</feature>
<reference evidence="2" key="1">
    <citation type="journal article" date="2020" name="Cell">
        <title>Large-Scale Comparative Analyses of Tick Genomes Elucidate Their Genetic Diversity and Vector Capacities.</title>
        <authorList>
            <consortium name="Tick Genome and Microbiome Consortium (TIGMIC)"/>
            <person name="Jia N."/>
            <person name="Wang J."/>
            <person name="Shi W."/>
            <person name="Du L."/>
            <person name="Sun Y."/>
            <person name="Zhan W."/>
            <person name="Jiang J.F."/>
            <person name="Wang Q."/>
            <person name="Zhang B."/>
            <person name="Ji P."/>
            <person name="Bell-Sakyi L."/>
            <person name="Cui X.M."/>
            <person name="Yuan T.T."/>
            <person name="Jiang B.G."/>
            <person name="Yang W.F."/>
            <person name="Lam T.T."/>
            <person name="Chang Q.C."/>
            <person name="Ding S.J."/>
            <person name="Wang X.J."/>
            <person name="Zhu J.G."/>
            <person name="Ruan X.D."/>
            <person name="Zhao L."/>
            <person name="Wei J.T."/>
            <person name="Ye R.Z."/>
            <person name="Que T.C."/>
            <person name="Du C.H."/>
            <person name="Zhou Y.H."/>
            <person name="Cheng J.X."/>
            <person name="Dai P.F."/>
            <person name="Guo W.B."/>
            <person name="Han X.H."/>
            <person name="Huang E.J."/>
            <person name="Li L.F."/>
            <person name="Wei W."/>
            <person name="Gao Y.C."/>
            <person name="Liu J.Z."/>
            <person name="Shao H.Z."/>
            <person name="Wang X."/>
            <person name="Wang C.C."/>
            <person name="Yang T.C."/>
            <person name="Huo Q.B."/>
            <person name="Li W."/>
            <person name="Chen H.Y."/>
            <person name="Chen S.E."/>
            <person name="Zhou L.G."/>
            <person name="Ni X.B."/>
            <person name="Tian J.H."/>
            <person name="Sheng Y."/>
            <person name="Liu T."/>
            <person name="Pan Y.S."/>
            <person name="Xia L.Y."/>
            <person name="Li J."/>
            <person name="Zhao F."/>
            <person name="Cao W.C."/>
        </authorList>
    </citation>
    <scope>NUCLEOTIDE SEQUENCE</scope>
    <source>
        <strain evidence="2">Rsan-2018</strain>
    </source>
</reference>
<keyword evidence="3" id="KW-1185">Reference proteome</keyword>